<evidence type="ECO:0000313" key="1">
    <source>
        <dbReference type="EMBL" id="OGD98449.1"/>
    </source>
</evidence>
<evidence type="ECO:0008006" key="3">
    <source>
        <dbReference type="Google" id="ProtNLM"/>
    </source>
</evidence>
<protein>
    <recommendedName>
        <fullName evidence="3">TrpR like protein, YerC/YecD</fullName>
    </recommendedName>
</protein>
<reference evidence="1 2" key="1">
    <citation type="journal article" date="2016" name="Nat. Commun.">
        <title>Thousands of microbial genomes shed light on interconnected biogeochemical processes in an aquifer system.</title>
        <authorList>
            <person name="Anantharaman K."/>
            <person name="Brown C.T."/>
            <person name="Hug L.A."/>
            <person name="Sharon I."/>
            <person name="Castelle C.J."/>
            <person name="Probst A.J."/>
            <person name="Thomas B.C."/>
            <person name="Singh A."/>
            <person name="Wilkins M.J."/>
            <person name="Karaoz U."/>
            <person name="Brodie E.L."/>
            <person name="Williams K.H."/>
            <person name="Hubbard S.S."/>
            <person name="Banfield J.F."/>
        </authorList>
    </citation>
    <scope>NUCLEOTIDE SEQUENCE [LARGE SCALE GENOMIC DNA]</scope>
</reference>
<dbReference type="GO" id="GO:0043565">
    <property type="term" value="F:sequence-specific DNA binding"/>
    <property type="evidence" value="ECO:0007669"/>
    <property type="project" value="InterPro"/>
</dbReference>
<dbReference type="Gene3D" id="1.10.1270.10">
    <property type="entry name" value="TrpR-like"/>
    <property type="match status" value="1"/>
</dbReference>
<dbReference type="InterPro" id="IPR000831">
    <property type="entry name" value="Trp_repress"/>
</dbReference>
<sequence>MTQISRRILLKQVEQQMFETLWEAISQVRDKDDVQIFLNDLLSPIERVMIAKRLAIAALLLKGNSYETIKDFLKVSTETVAKISLILKMNKGYQLAINKLIRTEAGKQFWQEIENLLYRLSSPGKVFLPEEAVKYKLGHKKKTLV</sequence>
<name>A0A1F5H2Z4_9BACT</name>
<dbReference type="Pfam" id="PF01371">
    <property type="entry name" value="Trp_repressor"/>
    <property type="match status" value="1"/>
</dbReference>
<comment type="caution">
    <text evidence="1">The sequence shown here is derived from an EMBL/GenBank/DDBJ whole genome shotgun (WGS) entry which is preliminary data.</text>
</comment>
<dbReference type="PANTHER" id="PTHR40080">
    <property type="entry name" value="LMO1763 PROTEIN"/>
    <property type="match status" value="1"/>
</dbReference>
<dbReference type="PANTHER" id="PTHR40080:SF1">
    <property type="entry name" value="TRPR-LIKE PROTEIN YERC_YECD"/>
    <property type="match status" value="1"/>
</dbReference>
<dbReference type="InterPro" id="IPR013368">
    <property type="entry name" value="YecD_YerC"/>
</dbReference>
<dbReference type="SUPFAM" id="SSF48295">
    <property type="entry name" value="TrpR-like"/>
    <property type="match status" value="1"/>
</dbReference>
<gene>
    <name evidence="1" type="ORF">A3B54_04250</name>
</gene>
<dbReference type="InterPro" id="IPR038116">
    <property type="entry name" value="TrpR-like_sf"/>
</dbReference>
<dbReference type="EMBL" id="MFBT01000036">
    <property type="protein sequence ID" value="OGD98449.1"/>
    <property type="molecule type" value="Genomic_DNA"/>
</dbReference>
<evidence type="ECO:0000313" key="2">
    <source>
        <dbReference type="Proteomes" id="UP000177039"/>
    </source>
</evidence>
<dbReference type="AlphaFoldDB" id="A0A1F5H2Z4"/>
<dbReference type="GO" id="GO:0003700">
    <property type="term" value="F:DNA-binding transcription factor activity"/>
    <property type="evidence" value="ECO:0007669"/>
    <property type="project" value="InterPro"/>
</dbReference>
<proteinExistence type="predicted"/>
<dbReference type="Proteomes" id="UP000177039">
    <property type="component" value="Unassembled WGS sequence"/>
</dbReference>
<organism evidence="1 2">
    <name type="scientific">Candidatus Curtissbacteria bacterium RIFCSPLOWO2_01_FULL_42_50</name>
    <dbReference type="NCBI Taxonomy" id="1797730"/>
    <lineage>
        <taxon>Bacteria</taxon>
        <taxon>Candidatus Curtissiibacteriota</taxon>
    </lineage>
</organism>
<dbReference type="InterPro" id="IPR010921">
    <property type="entry name" value="Trp_repressor/repl_initiator"/>
</dbReference>
<accession>A0A1F5H2Z4</accession>